<reference evidence="1" key="1">
    <citation type="journal article" date="2022" name="bioRxiv">
        <title>Sequencing and chromosome-scale assembly of the giantPleurodeles waltlgenome.</title>
        <authorList>
            <person name="Brown T."/>
            <person name="Elewa A."/>
            <person name="Iarovenko S."/>
            <person name="Subramanian E."/>
            <person name="Araus A.J."/>
            <person name="Petzold A."/>
            <person name="Susuki M."/>
            <person name="Suzuki K.-i.T."/>
            <person name="Hayashi T."/>
            <person name="Toyoda A."/>
            <person name="Oliveira C."/>
            <person name="Osipova E."/>
            <person name="Leigh N.D."/>
            <person name="Simon A."/>
            <person name="Yun M.H."/>
        </authorList>
    </citation>
    <scope>NUCLEOTIDE SEQUENCE</scope>
    <source>
        <strain evidence="1">20211129_DDA</strain>
        <tissue evidence="1">Liver</tissue>
    </source>
</reference>
<keyword evidence="2" id="KW-1185">Reference proteome</keyword>
<dbReference type="AlphaFoldDB" id="A0AAV7M4E6"/>
<gene>
    <name evidence="1" type="ORF">NDU88_001132</name>
</gene>
<dbReference type="EMBL" id="JANPWB010000014">
    <property type="protein sequence ID" value="KAJ1095983.1"/>
    <property type="molecule type" value="Genomic_DNA"/>
</dbReference>
<name>A0AAV7M4E6_PLEWA</name>
<organism evidence="1 2">
    <name type="scientific">Pleurodeles waltl</name>
    <name type="common">Iberian ribbed newt</name>
    <dbReference type="NCBI Taxonomy" id="8319"/>
    <lineage>
        <taxon>Eukaryota</taxon>
        <taxon>Metazoa</taxon>
        <taxon>Chordata</taxon>
        <taxon>Craniata</taxon>
        <taxon>Vertebrata</taxon>
        <taxon>Euteleostomi</taxon>
        <taxon>Amphibia</taxon>
        <taxon>Batrachia</taxon>
        <taxon>Caudata</taxon>
        <taxon>Salamandroidea</taxon>
        <taxon>Salamandridae</taxon>
        <taxon>Pleurodelinae</taxon>
        <taxon>Pleurodeles</taxon>
    </lineage>
</organism>
<sequence>MRTCLCNSACTSPVFHCSCKEVPVMYYYTQYQAYCSTVPAVTYATLPLQFRQYQTCVHCSRKEVPVMYYYNYTQFLQTCGASLVLQLYYFTSFKVSCFTVPAVKYWYRAITIPPVSSLCFKLPAGKYWCCTNTVSPTTMPSVSELLQIRGEVLLLHFYNSALYQAYVSQFLQTYGEVLVRYYYNLLSSRPMFQSSCDLQ</sequence>
<comment type="caution">
    <text evidence="1">The sequence shown here is derived from an EMBL/GenBank/DDBJ whole genome shotgun (WGS) entry which is preliminary data.</text>
</comment>
<dbReference type="Proteomes" id="UP001066276">
    <property type="component" value="Chromosome 10"/>
</dbReference>
<proteinExistence type="predicted"/>
<accession>A0AAV7M4E6</accession>
<evidence type="ECO:0000313" key="1">
    <source>
        <dbReference type="EMBL" id="KAJ1095983.1"/>
    </source>
</evidence>
<evidence type="ECO:0000313" key="2">
    <source>
        <dbReference type="Proteomes" id="UP001066276"/>
    </source>
</evidence>
<protein>
    <submittedName>
        <fullName evidence="1">Uncharacterized protein</fullName>
    </submittedName>
</protein>